<evidence type="ECO:0000256" key="1">
    <source>
        <dbReference type="SAM" id="MobiDB-lite"/>
    </source>
</evidence>
<name>A0A6J5F9Y3_9BURK</name>
<reference evidence="2 3" key="1">
    <citation type="submission" date="2020-04" db="EMBL/GenBank/DDBJ databases">
        <authorList>
            <person name="De Canck E."/>
        </authorList>
    </citation>
    <scope>NUCLEOTIDE SEQUENCE [LARGE SCALE GENOMIC DNA]</scope>
    <source>
        <strain evidence="2 3">LMG 29542</strain>
    </source>
</reference>
<feature type="region of interest" description="Disordered" evidence="1">
    <location>
        <begin position="105"/>
        <end position="182"/>
    </location>
</feature>
<accession>A0A6J5F9Y3</accession>
<dbReference type="Proteomes" id="UP000494363">
    <property type="component" value="Unassembled WGS sequence"/>
</dbReference>
<proteinExistence type="predicted"/>
<organism evidence="2 3">
    <name type="scientific">Paraburkholderia humisilvae</name>
    <dbReference type="NCBI Taxonomy" id="627669"/>
    <lineage>
        <taxon>Bacteria</taxon>
        <taxon>Pseudomonadati</taxon>
        <taxon>Pseudomonadota</taxon>
        <taxon>Betaproteobacteria</taxon>
        <taxon>Burkholderiales</taxon>
        <taxon>Burkholderiaceae</taxon>
        <taxon>Paraburkholderia</taxon>
    </lineage>
</organism>
<gene>
    <name evidence="2" type="ORF">LMG29542_07556</name>
</gene>
<evidence type="ECO:0000313" key="2">
    <source>
        <dbReference type="EMBL" id="CAB3774006.1"/>
    </source>
</evidence>
<keyword evidence="3" id="KW-1185">Reference proteome</keyword>
<sequence length="182" mass="20495">MKCRACLCCRRCGTCTPHRQFLFQKQAKYPNFPAQGWRPVSRVHGERLQVGSLLSEAREDGRAACNPAVAHVAEGREAYDGHGVHGHRRLIPCLDPMRRRGIAKEEGEEAGRHRHWTDPLRNTLDGRENRRAGHVPQERIETREVATPTREESDRLCQPQESEAEGGKTVCRGGRHPLGLPA</sequence>
<evidence type="ECO:0000313" key="3">
    <source>
        <dbReference type="Proteomes" id="UP000494363"/>
    </source>
</evidence>
<protein>
    <submittedName>
        <fullName evidence="2">Uncharacterized protein</fullName>
    </submittedName>
</protein>
<dbReference type="AlphaFoldDB" id="A0A6J5F9Y3"/>
<dbReference type="EMBL" id="CADIKH010000094">
    <property type="protein sequence ID" value="CAB3774006.1"/>
    <property type="molecule type" value="Genomic_DNA"/>
</dbReference>
<feature type="compositionally biased region" description="Basic and acidic residues" evidence="1">
    <location>
        <begin position="124"/>
        <end position="155"/>
    </location>
</feature>